<dbReference type="PANTHER" id="PTHR30055">
    <property type="entry name" value="HTH-TYPE TRANSCRIPTIONAL REGULATOR RUTR"/>
    <property type="match status" value="1"/>
</dbReference>
<evidence type="ECO:0000256" key="4">
    <source>
        <dbReference type="PROSITE-ProRule" id="PRU00335"/>
    </source>
</evidence>
<dbReference type="EMBL" id="VIGX01000002">
    <property type="protein sequence ID" value="TWS30299.1"/>
    <property type="molecule type" value="Genomic_DNA"/>
</dbReference>
<dbReference type="GO" id="GO:0045892">
    <property type="term" value="P:negative regulation of DNA-templated transcription"/>
    <property type="evidence" value="ECO:0007669"/>
    <property type="project" value="InterPro"/>
</dbReference>
<keyword evidence="1" id="KW-0805">Transcription regulation</keyword>
<evidence type="ECO:0000256" key="2">
    <source>
        <dbReference type="ARBA" id="ARBA00023125"/>
    </source>
</evidence>
<dbReference type="OrthoDB" id="4427109at2"/>
<dbReference type="InterPro" id="IPR004111">
    <property type="entry name" value="Repressor_TetR_C"/>
</dbReference>
<dbReference type="Gene3D" id="1.10.357.10">
    <property type="entry name" value="Tetracycline Repressor, domain 2"/>
    <property type="match status" value="1"/>
</dbReference>
<dbReference type="GO" id="GO:0003700">
    <property type="term" value="F:DNA-binding transcription factor activity"/>
    <property type="evidence" value="ECO:0007669"/>
    <property type="project" value="TreeGrafter"/>
</dbReference>
<organism evidence="6 7">
    <name type="scientific">Tsukamurella conjunctivitidis</name>
    <dbReference type="NCBI Taxonomy" id="2592068"/>
    <lineage>
        <taxon>Bacteria</taxon>
        <taxon>Bacillati</taxon>
        <taxon>Actinomycetota</taxon>
        <taxon>Actinomycetes</taxon>
        <taxon>Mycobacteriales</taxon>
        <taxon>Tsukamurellaceae</taxon>
        <taxon>Tsukamurella</taxon>
    </lineage>
</organism>
<evidence type="ECO:0000313" key="7">
    <source>
        <dbReference type="Proteomes" id="UP000319375"/>
    </source>
</evidence>
<evidence type="ECO:0000259" key="5">
    <source>
        <dbReference type="PROSITE" id="PS50977"/>
    </source>
</evidence>
<keyword evidence="2 4" id="KW-0238">DNA-binding</keyword>
<name>A0A5C5S4Z8_9ACTN</name>
<dbReference type="Pfam" id="PF00440">
    <property type="entry name" value="TetR_N"/>
    <property type="match status" value="1"/>
</dbReference>
<evidence type="ECO:0000256" key="3">
    <source>
        <dbReference type="ARBA" id="ARBA00023163"/>
    </source>
</evidence>
<evidence type="ECO:0000313" key="6">
    <source>
        <dbReference type="EMBL" id="TWS30299.1"/>
    </source>
</evidence>
<dbReference type="InterPro" id="IPR036271">
    <property type="entry name" value="Tet_transcr_reg_TetR-rel_C_sf"/>
</dbReference>
<gene>
    <name evidence="6" type="ORF">FK530_05965</name>
</gene>
<dbReference type="Proteomes" id="UP000319375">
    <property type="component" value="Unassembled WGS sequence"/>
</dbReference>
<sequence>MISSHLWNNVPTKFGTSFHSCQDGGVPPRSRRTDALTRERIVAAAIEILDADGPDALTFRALATSLSTGSGAIYHHVAGKDELLAAATDAVLGPILAAPGGTGGTGDAPRETIRALALTLFDTIDAHPWLAAQVMADPGRPANLLLSERIGGAVLAMGTPEAALFDAATAIVGYVLGAAAQNAANARSDLARSGPSREELLGAVAGRIELLDRDQFPYLHRIAATMAHHDDRAQFLAGLDLLLTGVAAL</sequence>
<dbReference type="PROSITE" id="PS50977">
    <property type="entry name" value="HTH_TETR_2"/>
    <property type="match status" value="1"/>
</dbReference>
<evidence type="ECO:0000256" key="1">
    <source>
        <dbReference type="ARBA" id="ARBA00023015"/>
    </source>
</evidence>
<dbReference type="AlphaFoldDB" id="A0A5C5S4Z8"/>
<keyword evidence="7" id="KW-1185">Reference proteome</keyword>
<dbReference type="InterPro" id="IPR050109">
    <property type="entry name" value="HTH-type_TetR-like_transc_reg"/>
</dbReference>
<feature type="DNA-binding region" description="H-T-H motif" evidence="4">
    <location>
        <begin position="58"/>
        <end position="77"/>
    </location>
</feature>
<dbReference type="InterPro" id="IPR009057">
    <property type="entry name" value="Homeodomain-like_sf"/>
</dbReference>
<dbReference type="PANTHER" id="PTHR30055:SF151">
    <property type="entry name" value="TRANSCRIPTIONAL REGULATORY PROTEIN"/>
    <property type="match status" value="1"/>
</dbReference>
<accession>A0A5C5S4Z8</accession>
<protein>
    <submittedName>
        <fullName evidence="6">TetR/AcrR family transcriptional regulator</fullName>
    </submittedName>
</protein>
<comment type="caution">
    <text evidence="6">The sequence shown here is derived from an EMBL/GenBank/DDBJ whole genome shotgun (WGS) entry which is preliminary data.</text>
</comment>
<dbReference type="Gene3D" id="1.10.10.60">
    <property type="entry name" value="Homeodomain-like"/>
    <property type="match status" value="1"/>
</dbReference>
<keyword evidence="3" id="KW-0804">Transcription</keyword>
<dbReference type="GO" id="GO:0000976">
    <property type="term" value="F:transcription cis-regulatory region binding"/>
    <property type="evidence" value="ECO:0007669"/>
    <property type="project" value="TreeGrafter"/>
</dbReference>
<proteinExistence type="predicted"/>
<dbReference type="InterPro" id="IPR001647">
    <property type="entry name" value="HTH_TetR"/>
</dbReference>
<reference evidence="6 7" key="1">
    <citation type="submission" date="2019-06" db="EMBL/GenBank/DDBJ databases">
        <title>Tsukamurella conjunctivitidis sp. nov., Tsukamurella assacharolytica sp. nov. and Tsukamurella sputae sp. nov. isolated from patients with conjunctivitis, bacteraemia (lymphoma) and respiratory infection (sputum) in Hong Kong.</title>
        <authorList>
            <person name="Teng J.L.L."/>
            <person name="Lee H.H."/>
            <person name="Fong J.Y.H."/>
            <person name="Fok K.M.N."/>
            <person name="Lau S.K.P."/>
            <person name="Woo P.C.Y."/>
        </authorList>
    </citation>
    <scope>NUCLEOTIDE SEQUENCE [LARGE SCALE GENOMIC DNA]</scope>
    <source>
        <strain evidence="6 7">HKU72</strain>
    </source>
</reference>
<dbReference type="SUPFAM" id="SSF46689">
    <property type="entry name" value="Homeodomain-like"/>
    <property type="match status" value="1"/>
</dbReference>
<feature type="domain" description="HTH tetR-type" evidence="5">
    <location>
        <begin position="35"/>
        <end position="95"/>
    </location>
</feature>
<dbReference type="Pfam" id="PF02909">
    <property type="entry name" value="TetR_C_1"/>
    <property type="match status" value="1"/>
</dbReference>
<dbReference type="SUPFAM" id="SSF48498">
    <property type="entry name" value="Tetracyclin repressor-like, C-terminal domain"/>
    <property type="match status" value="1"/>
</dbReference>